<dbReference type="InterPro" id="IPR024775">
    <property type="entry name" value="DinB-like"/>
</dbReference>
<evidence type="ECO:0000313" key="2">
    <source>
        <dbReference type="EMBL" id="RMZ60131.1"/>
    </source>
</evidence>
<gene>
    <name evidence="2" type="ORF">D1632_11125</name>
</gene>
<proteinExistence type="predicted"/>
<dbReference type="Pfam" id="PF12867">
    <property type="entry name" value="DinB_2"/>
    <property type="match status" value="1"/>
</dbReference>
<dbReference type="InterPro" id="IPR034660">
    <property type="entry name" value="DinB/YfiT-like"/>
</dbReference>
<accession>A0A3M7LBI7</accession>
<keyword evidence="3" id="KW-1185">Reference proteome</keyword>
<reference evidence="2 3" key="1">
    <citation type="submission" date="2018-08" db="EMBL/GenBank/DDBJ databases">
        <title>Chryseobacterium nematophagum: a novel matrix digesting pathogen of nematodes.</title>
        <authorList>
            <person name="Page A."/>
            <person name="Roberts M."/>
            <person name="Felix M.-A."/>
            <person name="Weir W."/>
        </authorList>
    </citation>
    <scope>NUCLEOTIDE SEQUENCE [LARGE SCALE GENOMIC DNA]</scope>
    <source>
        <strain evidence="2 3">JUb275</strain>
    </source>
</reference>
<name>A0A3M7LBI7_9FLAO</name>
<dbReference type="RefSeq" id="WP_122547253.1">
    <property type="nucleotide sequence ID" value="NZ_QWIV01000013.1"/>
</dbReference>
<dbReference type="Gene3D" id="1.20.120.450">
    <property type="entry name" value="dinb family like domain"/>
    <property type="match status" value="1"/>
</dbReference>
<dbReference type="Proteomes" id="UP000267524">
    <property type="component" value="Unassembled WGS sequence"/>
</dbReference>
<dbReference type="NCBIfam" id="NF009807">
    <property type="entry name" value="PRK13291.1"/>
    <property type="match status" value="1"/>
</dbReference>
<dbReference type="GO" id="GO:0016787">
    <property type="term" value="F:hydrolase activity"/>
    <property type="evidence" value="ECO:0007669"/>
    <property type="project" value="UniProtKB-KW"/>
</dbReference>
<sequence>MNILEKKKFPIGQFEQPENISDIELDHYIKVIKDFPGRLKNLIENFTEDQFNTQYREEGWTVRQLINHIADSHMNSFIRFKLAITENNPVIKPYDEAKWAELQDSLTISIKPAMRIIKGTHQRWVVLLKSLTNKQFARTFHHPEHHKDYDLRGYLAFYVWHCNHHFSHIENLKKERGW</sequence>
<dbReference type="EMBL" id="QWIV01000013">
    <property type="protein sequence ID" value="RMZ60131.1"/>
    <property type="molecule type" value="Genomic_DNA"/>
</dbReference>
<comment type="caution">
    <text evidence="2">The sequence shown here is derived from an EMBL/GenBank/DDBJ whole genome shotgun (WGS) entry which is preliminary data.</text>
</comment>
<organism evidence="2 3">
    <name type="scientific">Chryseobacterium nematophagum</name>
    <dbReference type="NCBI Taxonomy" id="2305228"/>
    <lineage>
        <taxon>Bacteria</taxon>
        <taxon>Pseudomonadati</taxon>
        <taxon>Bacteroidota</taxon>
        <taxon>Flavobacteriia</taxon>
        <taxon>Flavobacteriales</taxon>
        <taxon>Weeksellaceae</taxon>
        <taxon>Chryseobacterium group</taxon>
        <taxon>Chryseobacterium</taxon>
    </lineage>
</organism>
<dbReference type="SUPFAM" id="SSF109854">
    <property type="entry name" value="DinB/YfiT-like putative metalloenzymes"/>
    <property type="match status" value="1"/>
</dbReference>
<protein>
    <submittedName>
        <fullName evidence="2">Putative metal-dependent hydrolase</fullName>
    </submittedName>
</protein>
<dbReference type="AlphaFoldDB" id="A0A3M7LBI7"/>
<evidence type="ECO:0000313" key="3">
    <source>
        <dbReference type="Proteomes" id="UP000267524"/>
    </source>
</evidence>
<evidence type="ECO:0000259" key="1">
    <source>
        <dbReference type="Pfam" id="PF12867"/>
    </source>
</evidence>
<feature type="domain" description="DinB-like" evidence="1">
    <location>
        <begin position="37"/>
        <end position="169"/>
    </location>
</feature>
<keyword evidence="2" id="KW-0378">Hydrolase</keyword>